<dbReference type="InterPro" id="IPR025330">
    <property type="entry name" value="DUF4236"/>
</dbReference>
<evidence type="ECO:0000313" key="3">
    <source>
        <dbReference type="EMBL" id="ERJ13888.1"/>
    </source>
</evidence>
<feature type="transmembrane region" description="Helical" evidence="1">
    <location>
        <begin position="146"/>
        <end position="162"/>
    </location>
</feature>
<dbReference type="EMBL" id="AFNU02000001">
    <property type="protein sequence ID" value="ERJ13888.1"/>
    <property type="molecule type" value="Genomic_DNA"/>
</dbReference>
<dbReference type="Pfam" id="PF14020">
    <property type="entry name" value="DUF4236"/>
    <property type="match status" value="1"/>
</dbReference>
<reference evidence="3 4" key="1">
    <citation type="journal article" date="2011" name="J. Bacteriol.">
        <title>Genome sequence of Haloplasma contractile, an unusual contractile bacterium from a deep-sea anoxic brine lake.</title>
        <authorList>
            <person name="Antunes A."/>
            <person name="Alam I."/>
            <person name="El Dorry H."/>
            <person name="Siam R."/>
            <person name="Robertson A."/>
            <person name="Bajic V.B."/>
            <person name="Stingl U."/>
        </authorList>
    </citation>
    <scope>NUCLEOTIDE SEQUENCE [LARGE SCALE GENOMIC DNA]</scope>
    <source>
        <strain evidence="3 4">SSD-17B</strain>
    </source>
</reference>
<gene>
    <name evidence="3" type="ORF">HLPCO_000554</name>
</gene>
<keyword evidence="1" id="KW-0812">Transmembrane</keyword>
<proteinExistence type="predicted"/>
<dbReference type="SUPFAM" id="SSF48452">
    <property type="entry name" value="TPR-like"/>
    <property type="match status" value="1"/>
</dbReference>
<evidence type="ECO:0000313" key="4">
    <source>
        <dbReference type="Proteomes" id="UP000005707"/>
    </source>
</evidence>
<name>U2EG55_9MOLU</name>
<dbReference type="Gene3D" id="1.25.40.10">
    <property type="entry name" value="Tetratricopeptide repeat domain"/>
    <property type="match status" value="1"/>
</dbReference>
<feature type="transmembrane region" description="Helical" evidence="1">
    <location>
        <begin position="107"/>
        <end position="126"/>
    </location>
</feature>
<keyword evidence="4" id="KW-1185">Reference proteome</keyword>
<feature type="domain" description="DUF4236" evidence="2">
    <location>
        <begin position="4"/>
        <end position="51"/>
    </location>
</feature>
<sequence length="355" mass="41468">MGVSFRKSIRIGKNTRINISEHGGIGFSTGIKGFRISRNRMGTRITIGRGGVLYTKFFGKKKKRKAKKGEQVEENKPIINEETVYERVPTDDEAALLYLLGNKDRNYILYGLTAIIIALLGVITYNYNFFKEDLFDLGLLKSHYKIWIGFAFTSLVFLFYIVKSKHHKYIRNINRAISLYNRDKLQKAYKKLKKALTHKPEGEKALMLMIFTAFELEQYEETIKRIEEFKVVDEDEPIEVMYFIEGVSKAAIGQYKEAIRAIEHVYSEEDAIKNSKYKVLGDCHFGLQDFDTAIRWYGKLPVRKHDMTEDLVEYKYALGRACLFDGNEKRAFTYLSKVYDYNPDYKDIRELMKQL</sequence>
<evidence type="ECO:0000256" key="1">
    <source>
        <dbReference type="SAM" id="Phobius"/>
    </source>
</evidence>
<comment type="caution">
    <text evidence="3">The sequence shown here is derived from an EMBL/GenBank/DDBJ whole genome shotgun (WGS) entry which is preliminary data.</text>
</comment>
<evidence type="ECO:0000259" key="2">
    <source>
        <dbReference type="Pfam" id="PF14020"/>
    </source>
</evidence>
<keyword evidence="1" id="KW-1133">Transmembrane helix</keyword>
<keyword evidence="1" id="KW-0472">Membrane</keyword>
<organism evidence="3 4">
    <name type="scientific">Haloplasma contractile SSD-17B</name>
    <dbReference type="NCBI Taxonomy" id="1033810"/>
    <lineage>
        <taxon>Bacteria</taxon>
        <taxon>Bacillati</taxon>
        <taxon>Mycoplasmatota</taxon>
        <taxon>Mollicutes</taxon>
        <taxon>Haloplasmatales</taxon>
        <taxon>Haloplasmataceae</taxon>
        <taxon>Haloplasma</taxon>
    </lineage>
</organism>
<protein>
    <submittedName>
        <fullName evidence="3">Tetratricopeptide repeat protein</fullName>
    </submittedName>
</protein>
<accession>U2EG55</accession>
<reference evidence="3 4" key="2">
    <citation type="journal article" date="2013" name="PLoS ONE">
        <title>INDIGO - INtegrated Data Warehouse of MIcrobial GenOmes with Examples from the Red Sea Extremophiles.</title>
        <authorList>
            <person name="Alam I."/>
            <person name="Antunes A."/>
            <person name="Kamau A.A."/>
            <person name="Ba Alawi W."/>
            <person name="Kalkatawi M."/>
            <person name="Stingl U."/>
            <person name="Bajic V.B."/>
        </authorList>
    </citation>
    <scope>NUCLEOTIDE SEQUENCE [LARGE SCALE GENOMIC DNA]</scope>
    <source>
        <strain evidence="3 4">SSD-17B</strain>
    </source>
</reference>
<dbReference type="InParanoid" id="U2EG55"/>
<dbReference type="OrthoDB" id="983149at2"/>
<dbReference type="RefSeq" id="WP_008826005.1">
    <property type="nucleotide sequence ID" value="NZ_AFNU02000001.1"/>
</dbReference>
<dbReference type="STRING" id="1033810.HLPCO_000554"/>
<dbReference type="InterPro" id="IPR011990">
    <property type="entry name" value="TPR-like_helical_dom_sf"/>
</dbReference>
<dbReference type="AlphaFoldDB" id="U2EG55"/>
<dbReference type="Proteomes" id="UP000005707">
    <property type="component" value="Unassembled WGS sequence"/>
</dbReference>